<evidence type="ECO:0000259" key="2">
    <source>
        <dbReference type="SMART" id="SM00062"/>
    </source>
</evidence>
<reference evidence="3 4" key="1">
    <citation type="submission" date="2016-10" db="EMBL/GenBank/DDBJ databases">
        <authorList>
            <person name="de Groot N.N."/>
        </authorList>
    </citation>
    <scope>NUCLEOTIDE SEQUENCE [LARGE SCALE GENOMIC DNA]</scope>
    <source>
        <strain evidence="3 4">CGMCC 1.10267</strain>
    </source>
</reference>
<dbReference type="SMART" id="SM00062">
    <property type="entry name" value="PBPb"/>
    <property type="match status" value="1"/>
</dbReference>
<dbReference type="InterPro" id="IPR001638">
    <property type="entry name" value="Solute-binding_3/MltF_N"/>
</dbReference>
<name>A0A1G7Y3A8_9HYPH</name>
<protein>
    <submittedName>
        <fullName evidence="3">Polar amino acid transport system substrate-binding protein</fullName>
    </submittedName>
</protein>
<dbReference type="Gene3D" id="3.40.190.10">
    <property type="entry name" value="Periplasmic binding protein-like II"/>
    <property type="match status" value="2"/>
</dbReference>
<dbReference type="AlphaFoldDB" id="A0A1G7Y3A8"/>
<feature type="domain" description="Solute-binding protein family 3/N-terminal" evidence="2">
    <location>
        <begin position="54"/>
        <end position="278"/>
    </location>
</feature>
<dbReference type="SUPFAM" id="SSF53850">
    <property type="entry name" value="Periplasmic binding protein-like II"/>
    <property type="match status" value="1"/>
</dbReference>
<accession>A0A1G7Y3A8</accession>
<dbReference type="STRING" id="440168.SAMN04487974_11227"/>
<proteinExistence type="predicted"/>
<organism evidence="3 4">
    <name type="scientific">Pelagibacterium luteolum</name>
    <dbReference type="NCBI Taxonomy" id="440168"/>
    <lineage>
        <taxon>Bacteria</taxon>
        <taxon>Pseudomonadati</taxon>
        <taxon>Pseudomonadota</taxon>
        <taxon>Alphaproteobacteria</taxon>
        <taxon>Hyphomicrobiales</taxon>
        <taxon>Devosiaceae</taxon>
        <taxon>Pelagibacterium</taxon>
    </lineage>
</organism>
<gene>
    <name evidence="3" type="ORF">SAMN04487974_11227</name>
</gene>
<sequence>MIPSWTLILFRSLAVTVFVSMLALVSWPALSQSLPVHVDPDARDDLFSAGEIPALRFLTTDDFPPFNYTDAGGRLVGFHVDLANAICVRLSARCTIQAWPWDRVQDALADNQGDALLAGLDINETSAARFDFSRIYMQLPARFVVRRADAAGFDASAVAGSIAVAANTPHAELAATAYPSAEIVDFPSEFAALEALSAGEVDLVFADAARASFWLNENPDCCSFAGEAYFRPDIFGDGLAVAVPAGLDNVRVAINWALVRLQREGRLDELYLRWFPVSFY</sequence>
<dbReference type="OrthoDB" id="9796586at2"/>
<dbReference type="Pfam" id="PF00497">
    <property type="entry name" value="SBP_bac_3"/>
    <property type="match status" value="1"/>
</dbReference>
<evidence type="ECO:0000313" key="3">
    <source>
        <dbReference type="EMBL" id="SDG90894.1"/>
    </source>
</evidence>
<keyword evidence="1" id="KW-0732">Signal</keyword>
<dbReference type="PANTHER" id="PTHR35936">
    <property type="entry name" value="MEMBRANE-BOUND LYTIC MUREIN TRANSGLYCOSYLASE F"/>
    <property type="match status" value="1"/>
</dbReference>
<evidence type="ECO:0000256" key="1">
    <source>
        <dbReference type="ARBA" id="ARBA00022729"/>
    </source>
</evidence>
<evidence type="ECO:0000313" key="4">
    <source>
        <dbReference type="Proteomes" id="UP000199495"/>
    </source>
</evidence>
<dbReference type="Proteomes" id="UP000199495">
    <property type="component" value="Unassembled WGS sequence"/>
</dbReference>
<dbReference type="EMBL" id="FNCS01000012">
    <property type="protein sequence ID" value="SDG90894.1"/>
    <property type="molecule type" value="Genomic_DNA"/>
</dbReference>
<dbReference type="PANTHER" id="PTHR35936:SF35">
    <property type="entry name" value="L-CYSTINE-BINDING PROTEIN TCYJ"/>
    <property type="match status" value="1"/>
</dbReference>
<keyword evidence="4" id="KW-1185">Reference proteome</keyword>